<dbReference type="PANTHER" id="PTHR48051">
    <property type="match status" value="1"/>
</dbReference>
<dbReference type="PANTHER" id="PTHR48051:SF46">
    <property type="entry name" value="LEUCINE RICH REPEAT-CONTAINING DOMAIN PROTEIN"/>
    <property type="match status" value="1"/>
</dbReference>
<keyword evidence="2" id="KW-0677">Repeat</keyword>
<evidence type="ECO:0000256" key="1">
    <source>
        <dbReference type="ARBA" id="ARBA00022614"/>
    </source>
</evidence>
<reference evidence="3 4" key="1">
    <citation type="submission" date="2024-04" db="EMBL/GenBank/DDBJ databases">
        <authorList>
            <person name="Fracassetti M."/>
        </authorList>
    </citation>
    <scope>NUCLEOTIDE SEQUENCE [LARGE SCALE GENOMIC DNA]</scope>
</reference>
<dbReference type="AlphaFoldDB" id="A0AAV2D9J9"/>
<dbReference type="SUPFAM" id="SSF52058">
    <property type="entry name" value="L domain-like"/>
    <property type="match status" value="1"/>
</dbReference>
<proteinExistence type="predicted"/>
<sequence length="332" mass="37048">MVYKLQQQPKTPIRNLDLTQKPKVAEKIKGIDNDEERLEIVDLGGMSFETVPSPPLNLAHICKLDLSNNNLQIIPESLMEGLLNIVVLDIHSNQLKSLPNSIGCLSKLKVLNVAGNLLLSLPKAIMNCRCLKDLNVNFNKLSRLPDNIGFGLRNLEKLSVNSNLLAFFPSSLTHITSMKKLDARLNKLRSLPEDVGNLIHLEVLNVSQNFQCLEVLPYSIGMLVSLVELDVSYNKIKTLPDSIGCLRRLKKLSVDGNPLVSPPTLVVEQGVHAVKEYLNRGGQKCPSRKKSSWVRKLVKYRSLRATARILLHTPTTRAARDSKYLILTPSMP</sequence>
<organism evidence="3 4">
    <name type="scientific">Linum trigynum</name>
    <dbReference type="NCBI Taxonomy" id="586398"/>
    <lineage>
        <taxon>Eukaryota</taxon>
        <taxon>Viridiplantae</taxon>
        <taxon>Streptophyta</taxon>
        <taxon>Embryophyta</taxon>
        <taxon>Tracheophyta</taxon>
        <taxon>Spermatophyta</taxon>
        <taxon>Magnoliopsida</taxon>
        <taxon>eudicotyledons</taxon>
        <taxon>Gunneridae</taxon>
        <taxon>Pentapetalae</taxon>
        <taxon>rosids</taxon>
        <taxon>fabids</taxon>
        <taxon>Malpighiales</taxon>
        <taxon>Linaceae</taxon>
        <taxon>Linum</taxon>
    </lineage>
</organism>
<accession>A0AAV2D9J9</accession>
<evidence type="ECO:0000313" key="3">
    <source>
        <dbReference type="EMBL" id="CAL1370550.1"/>
    </source>
</evidence>
<evidence type="ECO:0000256" key="2">
    <source>
        <dbReference type="ARBA" id="ARBA00022737"/>
    </source>
</evidence>
<dbReference type="InterPro" id="IPR001611">
    <property type="entry name" value="Leu-rich_rpt"/>
</dbReference>
<dbReference type="InterPro" id="IPR032675">
    <property type="entry name" value="LRR_dom_sf"/>
</dbReference>
<dbReference type="Gene3D" id="3.80.10.10">
    <property type="entry name" value="Ribonuclease Inhibitor"/>
    <property type="match status" value="2"/>
</dbReference>
<dbReference type="Pfam" id="PF13855">
    <property type="entry name" value="LRR_8"/>
    <property type="match status" value="2"/>
</dbReference>
<protein>
    <submittedName>
        <fullName evidence="3">Uncharacterized protein</fullName>
    </submittedName>
</protein>
<name>A0AAV2D9J9_9ROSI</name>
<keyword evidence="4" id="KW-1185">Reference proteome</keyword>
<dbReference type="SMART" id="SM00364">
    <property type="entry name" value="LRR_BAC"/>
    <property type="match status" value="9"/>
</dbReference>
<gene>
    <name evidence="3" type="ORF">LTRI10_LOCUS12668</name>
</gene>
<dbReference type="InterPro" id="IPR003591">
    <property type="entry name" value="Leu-rich_rpt_typical-subtyp"/>
</dbReference>
<dbReference type="InterPro" id="IPR050216">
    <property type="entry name" value="LRR_domain-containing"/>
</dbReference>
<dbReference type="GO" id="GO:0005737">
    <property type="term" value="C:cytoplasm"/>
    <property type="evidence" value="ECO:0007669"/>
    <property type="project" value="TreeGrafter"/>
</dbReference>
<evidence type="ECO:0000313" key="4">
    <source>
        <dbReference type="Proteomes" id="UP001497516"/>
    </source>
</evidence>
<keyword evidence="1" id="KW-0433">Leucine-rich repeat</keyword>
<dbReference type="Proteomes" id="UP001497516">
    <property type="component" value="Chromosome 2"/>
</dbReference>
<dbReference type="EMBL" id="OZ034815">
    <property type="protein sequence ID" value="CAL1370550.1"/>
    <property type="molecule type" value="Genomic_DNA"/>
</dbReference>
<dbReference type="PROSITE" id="PS51450">
    <property type="entry name" value="LRR"/>
    <property type="match status" value="2"/>
</dbReference>
<dbReference type="SMART" id="SM00369">
    <property type="entry name" value="LRR_TYP"/>
    <property type="match status" value="7"/>
</dbReference>